<accession>A0AAD9AIM4</accession>
<dbReference type="AlphaFoldDB" id="A0AAD9AIM4"/>
<evidence type="ECO:0000313" key="2">
    <source>
        <dbReference type="EMBL" id="KAK1847555.1"/>
    </source>
</evidence>
<feature type="domain" description="DUF7580" evidence="1">
    <location>
        <begin position="149"/>
        <end position="481"/>
    </location>
</feature>
<dbReference type="PANTHER" id="PTHR35186:SF4">
    <property type="entry name" value="PRION-INHIBITION AND PROPAGATION HELO DOMAIN-CONTAINING PROTEIN"/>
    <property type="match status" value="1"/>
</dbReference>
<evidence type="ECO:0000313" key="3">
    <source>
        <dbReference type="Proteomes" id="UP001243330"/>
    </source>
</evidence>
<name>A0AAD9AIM4_9PEZI</name>
<keyword evidence="3" id="KW-1185">Reference proteome</keyword>
<dbReference type="EMBL" id="JAQOWY010000199">
    <property type="protein sequence ID" value="KAK1847555.1"/>
    <property type="molecule type" value="Genomic_DNA"/>
</dbReference>
<gene>
    <name evidence="2" type="ORF">CCHR01_09834</name>
</gene>
<reference evidence="2" key="1">
    <citation type="submission" date="2023-01" db="EMBL/GenBank/DDBJ databases">
        <title>Colletotrichum chrysophilum M932 genome sequence.</title>
        <authorList>
            <person name="Baroncelli R."/>
        </authorList>
    </citation>
    <scope>NUCLEOTIDE SEQUENCE</scope>
    <source>
        <strain evidence="2">M932</strain>
    </source>
</reference>
<dbReference type="Pfam" id="PF24476">
    <property type="entry name" value="DUF7580"/>
    <property type="match status" value="1"/>
</dbReference>
<sequence>MQWEAACVALVKGLPDQHCRELMCGHGDWNSLKLHTVIQNKLADDFLSFEKSSSRLQKHVATMRSKLVVWDSASVSSEEDFPEDDYSAFIDHWASIQKGKSSKKYNELLRRIADDISDLSRKIMGDEQAQETLRTRRPSQTAMNYWLEIQGHTKRLFNRLTSAVSQGCLTHGHQARLQLSPPEIQGTEIEVPKFRYSFWLDPKVLPHSQQRGLWRDVAVVSFPTPESATPSQSPKITTKKTRFDLSPNDLSKPLRSCSSEVEIYNLCDALTQNCGKGCCLGLLPHGEWHYHVHDTTCKDRELESVGDILPYKGGKNMTTIERRAIALALATGVLQLFDTPWLRDSWTINDIYVDKREQACLFVMMELDAPLKPDPIERKNQSLLVHPNPRLFALAVALLELTYGAPLSSFREKSDGDDDFTELRIADRLTQRIKDREYGAFTSVVYRCMRPVSDDYEYGLANEGFRRRYVKDILIPLQQEYEDCVSRRRGVRSRNL</sequence>
<dbReference type="InterPro" id="IPR056002">
    <property type="entry name" value="DUF7580"/>
</dbReference>
<comment type="caution">
    <text evidence="2">The sequence shown here is derived from an EMBL/GenBank/DDBJ whole genome shotgun (WGS) entry which is preliminary data.</text>
</comment>
<dbReference type="Proteomes" id="UP001243330">
    <property type="component" value="Unassembled WGS sequence"/>
</dbReference>
<evidence type="ECO:0000259" key="1">
    <source>
        <dbReference type="Pfam" id="PF24476"/>
    </source>
</evidence>
<protein>
    <recommendedName>
        <fullName evidence="1">DUF7580 domain-containing protein</fullName>
    </recommendedName>
</protein>
<organism evidence="2 3">
    <name type="scientific">Colletotrichum chrysophilum</name>
    <dbReference type="NCBI Taxonomy" id="1836956"/>
    <lineage>
        <taxon>Eukaryota</taxon>
        <taxon>Fungi</taxon>
        <taxon>Dikarya</taxon>
        <taxon>Ascomycota</taxon>
        <taxon>Pezizomycotina</taxon>
        <taxon>Sordariomycetes</taxon>
        <taxon>Hypocreomycetidae</taxon>
        <taxon>Glomerellales</taxon>
        <taxon>Glomerellaceae</taxon>
        <taxon>Colletotrichum</taxon>
        <taxon>Colletotrichum gloeosporioides species complex</taxon>
    </lineage>
</organism>
<proteinExistence type="predicted"/>
<dbReference type="PANTHER" id="PTHR35186">
    <property type="entry name" value="ANK_REP_REGION DOMAIN-CONTAINING PROTEIN"/>
    <property type="match status" value="1"/>
</dbReference>